<organism evidence="7 8">
    <name type="scientific">Sagittula marina</name>
    <dbReference type="NCBI Taxonomy" id="943940"/>
    <lineage>
        <taxon>Bacteria</taxon>
        <taxon>Pseudomonadati</taxon>
        <taxon>Pseudomonadota</taxon>
        <taxon>Alphaproteobacteria</taxon>
        <taxon>Rhodobacterales</taxon>
        <taxon>Roseobacteraceae</taxon>
        <taxon>Sagittula</taxon>
    </lineage>
</organism>
<dbReference type="PANTHER" id="PTHR39210:SF1">
    <property type="entry name" value="HEPARIN-SULFATE LYASE"/>
    <property type="match status" value="1"/>
</dbReference>
<dbReference type="Gene3D" id="1.50.10.100">
    <property type="entry name" value="Chondroitin AC/alginate lyase"/>
    <property type="match status" value="1"/>
</dbReference>
<keyword evidence="2" id="KW-0732">Signal</keyword>
<dbReference type="InterPro" id="IPR008929">
    <property type="entry name" value="Chondroitin_lyas"/>
</dbReference>
<evidence type="ECO:0000259" key="6">
    <source>
        <dbReference type="Pfam" id="PF16889"/>
    </source>
</evidence>
<dbReference type="InterPro" id="IPR031680">
    <property type="entry name" value="Hepar_II_III_N"/>
</dbReference>
<dbReference type="SUPFAM" id="SSF48230">
    <property type="entry name" value="Chondroitin AC/alginate lyase"/>
    <property type="match status" value="1"/>
</dbReference>
<dbReference type="GO" id="GO:0016829">
    <property type="term" value="F:lyase activity"/>
    <property type="evidence" value="ECO:0007669"/>
    <property type="project" value="UniProtKB-KW"/>
</dbReference>
<dbReference type="Pfam" id="PF16889">
    <property type="entry name" value="Hepar_II_III_N"/>
    <property type="match status" value="1"/>
</dbReference>
<dbReference type="PANTHER" id="PTHR39210">
    <property type="entry name" value="HEPARIN-SULFATE LYASE"/>
    <property type="match status" value="1"/>
</dbReference>
<sequence>MSALRKAGLYWHTLKYLKPVQFTGRLRFRLARPVPDLSPAPPFRAPTGTWVLPAARTASLTGPDQVLFLGQPEDVTRDSWDSARHSKLWRYNLHYFDDLNAEGAAARRDWQDALITRWIVENPPGPVADSGSGWEPYPVSLRIVNWVKVALSGHPLPEGANHSLAVQARWLTQRLEWHLLGNHLFANAKALMYAGLFFEGPEADGWRRIACDILLREIPEQILPDGGQFELTPMYHAIALEDVLDLVNLCTAFDAEPELRALCRGITPGMIRWLRLMSHPDGGISFFNDAAFGIAPETRELLALAARLELGPDLETQPEPPDGVTLLPDSGFARLANAQAVVLCDVGDVGPDYLPGHAHADTLSSEVSIHGQRVIVNAGTSEYGTGTERLRQRGTAAHATVTYDGQDSSEVWGGFRVARRARVHDIEASSGDAPSLSARHDGYTRLPSGPMHQRRWTLYPSQLTIADTLTPTPTLTAENRFPLHPHVTATLDDATSGIITLPGGQVLHWRSQSPARLESVTWHPHFGASVAAQCLCLDLSGGRTALDLYWS</sequence>
<name>A0A7W6DSS2_9RHOB</name>
<evidence type="ECO:0000256" key="2">
    <source>
        <dbReference type="ARBA" id="ARBA00022729"/>
    </source>
</evidence>
<gene>
    <name evidence="7" type="ORF">GGQ68_004805</name>
</gene>
<dbReference type="EMBL" id="JACIEJ010000024">
    <property type="protein sequence ID" value="MBB3988448.1"/>
    <property type="molecule type" value="Genomic_DNA"/>
</dbReference>
<evidence type="ECO:0000256" key="4">
    <source>
        <dbReference type="ARBA" id="ARBA00023239"/>
    </source>
</evidence>
<evidence type="ECO:0000313" key="8">
    <source>
        <dbReference type="Proteomes" id="UP000541426"/>
    </source>
</evidence>
<feature type="domain" description="Heparin-sulfate lyase N-terminal" evidence="6">
    <location>
        <begin position="163"/>
        <end position="291"/>
    </location>
</feature>
<evidence type="ECO:0000256" key="1">
    <source>
        <dbReference type="ARBA" id="ARBA00004418"/>
    </source>
</evidence>
<evidence type="ECO:0000256" key="3">
    <source>
        <dbReference type="ARBA" id="ARBA00022764"/>
    </source>
</evidence>
<reference evidence="7 8" key="1">
    <citation type="submission" date="2020-08" db="EMBL/GenBank/DDBJ databases">
        <title>Genomic Encyclopedia of Type Strains, Phase IV (KMG-IV): sequencing the most valuable type-strain genomes for metagenomic binning, comparative biology and taxonomic classification.</title>
        <authorList>
            <person name="Goeker M."/>
        </authorList>
    </citation>
    <scope>NUCLEOTIDE SEQUENCE [LARGE SCALE GENOMIC DNA]</scope>
    <source>
        <strain evidence="7 8">DSM 102235</strain>
    </source>
</reference>
<comment type="caution">
    <text evidence="7">The sequence shown here is derived from an EMBL/GenBank/DDBJ whole genome shotgun (WGS) entry which is preliminary data.</text>
</comment>
<dbReference type="Gene3D" id="2.70.98.70">
    <property type="match status" value="1"/>
</dbReference>
<dbReference type="AlphaFoldDB" id="A0A7W6DSS2"/>
<dbReference type="Pfam" id="PF07940">
    <property type="entry name" value="Hepar_II_III_C"/>
    <property type="match status" value="1"/>
</dbReference>
<evidence type="ECO:0000313" key="7">
    <source>
        <dbReference type="EMBL" id="MBB3988448.1"/>
    </source>
</evidence>
<dbReference type="Proteomes" id="UP000541426">
    <property type="component" value="Unassembled WGS sequence"/>
</dbReference>
<keyword evidence="4" id="KW-0456">Lyase</keyword>
<keyword evidence="3" id="KW-0574">Periplasm</keyword>
<protein>
    <submittedName>
        <fullName evidence="7">Putative heparinase superfamily protein</fullName>
    </submittedName>
</protein>
<keyword evidence="8" id="KW-1185">Reference proteome</keyword>
<accession>A0A7W6DSS2</accession>
<evidence type="ECO:0000259" key="5">
    <source>
        <dbReference type="Pfam" id="PF07940"/>
    </source>
</evidence>
<comment type="subcellular location">
    <subcellularLocation>
        <location evidence="1">Periplasm</location>
    </subcellularLocation>
</comment>
<feature type="domain" description="Heparinase II/III-like C-terminal" evidence="5">
    <location>
        <begin position="322"/>
        <end position="528"/>
    </location>
</feature>
<dbReference type="GO" id="GO:0042597">
    <property type="term" value="C:periplasmic space"/>
    <property type="evidence" value="ECO:0007669"/>
    <property type="project" value="UniProtKB-SubCell"/>
</dbReference>
<dbReference type="InterPro" id="IPR012480">
    <property type="entry name" value="Hepar_II_III_C"/>
</dbReference>
<dbReference type="RefSeq" id="WP_183970288.1">
    <property type="nucleotide sequence ID" value="NZ_BAABBZ010000049.1"/>
</dbReference>
<proteinExistence type="predicted"/>